<proteinExistence type="predicted"/>
<organism evidence="1">
    <name type="scientific">Ixodes ricinus</name>
    <name type="common">Common tick</name>
    <name type="synonym">Acarus ricinus</name>
    <dbReference type="NCBI Taxonomy" id="34613"/>
    <lineage>
        <taxon>Eukaryota</taxon>
        <taxon>Metazoa</taxon>
        <taxon>Ecdysozoa</taxon>
        <taxon>Arthropoda</taxon>
        <taxon>Chelicerata</taxon>
        <taxon>Arachnida</taxon>
        <taxon>Acari</taxon>
        <taxon>Parasitiformes</taxon>
        <taxon>Ixodida</taxon>
        <taxon>Ixodoidea</taxon>
        <taxon>Ixodidae</taxon>
        <taxon>Ixodinae</taxon>
        <taxon>Ixodes</taxon>
    </lineage>
</organism>
<dbReference type="AlphaFoldDB" id="A0A6B0UN00"/>
<evidence type="ECO:0000313" key="1">
    <source>
        <dbReference type="EMBL" id="MXU91200.1"/>
    </source>
</evidence>
<accession>A0A6B0UN00</accession>
<protein>
    <submittedName>
        <fullName evidence="1">Putative secreted protein</fullName>
    </submittedName>
</protein>
<reference evidence="1" key="1">
    <citation type="submission" date="2019-12" db="EMBL/GenBank/DDBJ databases">
        <title>An insight into the sialome of adult female Ixodes ricinus ticks feeding for 6 days.</title>
        <authorList>
            <person name="Perner J."/>
            <person name="Ribeiro J.M.C."/>
        </authorList>
    </citation>
    <scope>NUCLEOTIDE SEQUENCE</scope>
    <source>
        <strain evidence="1">Semi-engorged</strain>
        <tissue evidence="1">Salivary glands</tissue>
    </source>
</reference>
<dbReference type="EMBL" id="GIFC01009117">
    <property type="protein sequence ID" value="MXU91200.1"/>
    <property type="molecule type" value="Transcribed_RNA"/>
</dbReference>
<name>A0A6B0UN00_IXORI</name>
<sequence>MGAGMCSHLSRLPTPSFFPSMLLLAGGVPSWQFRWVFADTASAAASMPAFSDGKGSMETSISGLFSWSHGHPRSLWVELAVPSSSVNRSLRSSSENLAFFPSCFFSRTVLLRSSFITWRW</sequence>